<reference evidence="1" key="1">
    <citation type="submission" date="2023-05" db="EMBL/GenBank/DDBJ databases">
        <authorList>
            <person name="Stuckert A."/>
        </authorList>
    </citation>
    <scope>NUCLEOTIDE SEQUENCE</scope>
</reference>
<comment type="caution">
    <text evidence="1">The sequence shown here is derived from an EMBL/GenBank/DDBJ whole genome shotgun (WGS) entry which is preliminary data.</text>
</comment>
<accession>A0ABN9FEU3</accession>
<name>A0ABN9FEU3_9NEOB</name>
<organism evidence="1 2">
    <name type="scientific">Staurois parvus</name>
    <dbReference type="NCBI Taxonomy" id="386267"/>
    <lineage>
        <taxon>Eukaryota</taxon>
        <taxon>Metazoa</taxon>
        <taxon>Chordata</taxon>
        <taxon>Craniata</taxon>
        <taxon>Vertebrata</taxon>
        <taxon>Euteleostomi</taxon>
        <taxon>Amphibia</taxon>
        <taxon>Batrachia</taxon>
        <taxon>Anura</taxon>
        <taxon>Neobatrachia</taxon>
        <taxon>Ranoidea</taxon>
        <taxon>Ranidae</taxon>
        <taxon>Staurois</taxon>
    </lineage>
</organism>
<sequence>MIQERRRSETADMIQERHTVRETADMIQETVRDCRHDTGDGQRLQTWYRRRLETADILQEMVRDCRHSTGDGQRHCF</sequence>
<proteinExistence type="predicted"/>
<evidence type="ECO:0000313" key="1">
    <source>
        <dbReference type="EMBL" id="CAI9595524.1"/>
    </source>
</evidence>
<gene>
    <name evidence="1" type="ORF">SPARVUS_LOCUS11898278</name>
</gene>
<evidence type="ECO:0000313" key="2">
    <source>
        <dbReference type="Proteomes" id="UP001162483"/>
    </source>
</evidence>
<protein>
    <submittedName>
        <fullName evidence="1">Uncharacterized protein</fullName>
    </submittedName>
</protein>
<dbReference type="Proteomes" id="UP001162483">
    <property type="component" value="Unassembled WGS sequence"/>
</dbReference>
<keyword evidence="2" id="KW-1185">Reference proteome</keyword>
<dbReference type="EMBL" id="CATNWA010016799">
    <property type="protein sequence ID" value="CAI9595524.1"/>
    <property type="molecule type" value="Genomic_DNA"/>
</dbReference>